<dbReference type="eggNOG" id="COG1887">
    <property type="taxonomic scope" value="Bacteria"/>
</dbReference>
<sequence length="402" mass="44654">MKDLSVVSRKVRKVRNRAASILWEPRLRKSLEATHSPHRVNPELAAFFADSADLQYQMTQWITPFERLSGAGHVVAFVIMDPLVARELRKKTWLPILLTRSMAEIEKFVADKNIRGVFYVNNSQSNFTALRMKSPVHVHLNHGESEKSSMVSNQLKAYDYAFIAGDAAEGRIAAEIKRFDRSHLVHIGRPQLDVPLVTEPKASNHQRITVLYAPTWEGDSKDMAYSSLTTVGVRLVQELLADDRFTLLFRPHPKSGSWSREAKGALRTIVGLVKEAARDDPGSRHGIDDSEDPVRTILGSDIVIADVSAMTMDAIGLDKNLILLSPENKPGERVGRGSESRLYTEIPTVFADFKGRFPDLVAARVASGIPASQADYRIAIFGDPGLGSGTSRFIDAVKKIMR</sequence>
<dbReference type="InterPro" id="IPR007554">
    <property type="entry name" value="Glycerophosphate_synth"/>
</dbReference>
<dbReference type="STRING" id="1276920.ADIAG_01083"/>
<dbReference type="RefSeq" id="WP_007270281.1">
    <property type="nucleotide sequence ID" value="NZ_AOCK01000002.1"/>
</dbReference>
<reference evidence="1 2" key="1">
    <citation type="journal article" date="2013" name="Genome Announc.">
        <title>Draft Genome Sequence of Arthrobacter gangotriensis Strain Lz1yT, Isolated from a Penguin Rookery Soil Sample Collected in Antarctica, near the Indian Station Dakshin Gangotri.</title>
        <authorList>
            <person name="Shivaji S."/>
            <person name="Ara S."/>
            <person name="Bandi S."/>
            <person name="Singh A."/>
            <person name="Kumar Pinnaka A."/>
        </authorList>
    </citation>
    <scope>NUCLEOTIDE SEQUENCE [LARGE SCALE GENOMIC DNA]</scope>
    <source>
        <strain evidence="1 2">Lz1y</strain>
    </source>
</reference>
<dbReference type="InterPro" id="IPR043148">
    <property type="entry name" value="TagF_C"/>
</dbReference>
<evidence type="ECO:0000313" key="1">
    <source>
        <dbReference type="EMBL" id="EMQ99974.1"/>
    </source>
</evidence>
<accession>M7NDS2</accession>
<keyword evidence="1" id="KW-0808">Transferase</keyword>
<comment type="caution">
    <text evidence="1">The sequence shown here is derived from an EMBL/GenBank/DDBJ whole genome shotgun (WGS) entry which is preliminary data.</text>
</comment>
<keyword evidence="2" id="KW-1185">Reference proteome</keyword>
<protein>
    <submittedName>
        <fullName evidence="1">CDP-Glycerol:Poly(Glycerophosphate) glycerophosphotransferase</fullName>
    </submittedName>
</protein>
<dbReference type="Pfam" id="PF04464">
    <property type="entry name" value="Glyphos_transf"/>
    <property type="match status" value="1"/>
</dbReference>
<organism evidence="1 2">
    <name type="scientific">Paeniglutamicibacter gangotriensis Lz1y</name>
    <dbReference type="NCBI Taxonomy" id="1276920"/>
    <lineage>
        <taxon>Bacteria</taxon>
        <taxon>Bacillati</taxon>
        <taxon>Actinomycetota</taxon>
        <taxon>Actinomycetes</taxon>
        <taxon>Micrococcales</taxon>
        <taxon>Micrococcaceae</taxon>
        <taxon>Paeniglutamicibacter</taxon>
    </lineage>
</organism>
<gene>
    <name evidence="1" type="ORF">ADIAG_01083</name>
</gene>
<dbReference type="Gene3D" id="3.40.50.12580">
    <property type="match status" value="1"/>
</dbReference>
<dbReference type="Proteomes" id="UP000012015">
    <property type="component" value="Unassembled WGS sequence"/>
</dbReference>
<dbReference type="AlphaFoldDB" id="M7NDS2"/>
<dbReference type="GO" id="GO:0047355">
    <property type="term" value="F:CDP-glycerol glycerophosphotransferase activity"/>
    <property type="evidence" value="ECO:0007669"/>
    <property type="project" value="InterPro"/>
</dbReference>
<dbReference type="EMBL" id="AOCK01000002">
    <property type="protein sequence ID" value="EMQ99974.1"/>
    <property type="molecule type" value="Genomic_DNA"/>
</dbReference>
<proteinExistence type="predicted"/>
<name>M7NDS2_9MICC</name>
<evidence type="ECO:0000313" key="2">
    <source>
        <dbReference type="Proteomes" id="UP000012015"/>
    </source>
</evidence>
<dbReference type="GO" id="GO:0016020">
    <property type="term" value="C:membrane"/>
    <property type="evidence" value="ECO:0007669"/>
    <property type="project" value="InterPro"/>
</dbReference>
<dbReference type="PATRIC" id="fig|1276920.7.peg.1080"/>